<feature type="domain" description="DUF6286" evidence="3">
    <location>
        <begin position="92"/>
        <end position="196"/>
    </location>
</feature>
<gene>
    <name evidence="4" type="ORF">TM51_12087</name>
</gene>
<reference evidence="4 5" key="1">
    <citation type="journal article" date="2013" name="Genome Announc.">
        <title>Draft Genome Sequence of the Lignocellulose Decomposer Thermobifida fusca Strain TM51.</title>
        <authorList>
            <person name="Toth A."/>
            <person name="Barna T."/>
            <person name="Nagy I."/>
            <person name="Horvath B."/>
            <person name="Nagy I."/>
            <person name="Tancsics A."/>
            <person name="Kriszt B."/>
            <person name="Baka E."/>
            <person name="Fekete C."/>
            <person name="Kukolya J."/>
        </authorList>
    </citation>
    <scope>NUCLEOTIDE SEQUENCE [LARGE SCALE GENOMIC DNA]</scope>
    <source>
        <strain evidence="4 5">TM51</strain>
    </source>
</reference>
<organism evidence="4 5">
    <name type="scientific">Thermobifida fusca TM51</name>
    <dbReference type="NCBI Taxonomy" id="1169414"/>
    <lineage>
        <taxon>Bacteria</taxon>
        <taxon>Bacillati</taxon>
        <taxon>Actinomycetota</taxon>
        <taxon>Actinomycetes</taxon>
        <taxon>Streptosporangiales</taxon>
        <taxon>Nocardiopsidaceae</taxon>
        <taxon>Thermobifida</taxon>
    </lineage>
</organism>
<keyword evidence="5" id="KW-1185">Reference proteome</keyword>
<dbReference type="Proteomes" id="UP000014184">
    <property type="component" value="Unassembled WGS sequence"/>
</dbReference>
<dbReference type="InterPro" id="IPR046253">
    <property type="entry name" value="DUF6286"/>
</dbReference>
<feature type="transmembrane region" description="Helical" evidence="2">
    <location>
        <begin position="33"/>
        <end position="58"/>
    </location>
</feature>
<dbReference type="RefSeq" id="WP_011292778.1">
    <property type="nucleotide sequence ID" value="NZ_AOSG01000068.1"/>
</dbReference>
<dbReference type="EMBL" id="AOSG01000068">
    <property type="protein sequence ID" value="EOR70563.1"/>
    <property type="molecule type" value="Genomic_DNA"/>
</dbReference>
<evidence type="ECO:0000259" key="3">
    <source>
        <dbReference type="Pfam" id="PF19803"/>
    </source>
</evidence>
<keyword evidence="2" id="KW-1133">Transmembrane helix</keyword>
<evidence type="ECO:0000313" key="5">
    <source>
        <dbReference type="Proteomes" id="UP000014184"/>
    </source>
</evidence>
<evidence type="ECO:0000256" key="1">
    <source>
        <dbReference type="SAM" id="MobiDB-lite"/>
    </source>
</evidence>
<feature type="transmembrane region" description="Helical" evidence="2">
    <location>
        <begin position="82"/>
        <end position="103"/>
    </location>
</feature>
<comment type="caution">
    <text evidence="4">The sequence shown here is derived from an EMBL/GenBank/DDBJ whole genome shotgun (WGS) entry which is preliminary data.</text>
</comment>
<sequence>MTAVEEVLTRPETGTNGSADQAAVRTPRPYRSWAVVVVGGVLVTVTGLAAAEVISALAGSPVSLLPVGQAGDTPAARWSDPAVHVASAVLVLISLLMIALALLPGWGRGDVGHPHDLTFAAGVSRGALRRILTTAACEVDGVREARVSVFGQRVKVRAAAEAHRIAEVTAEVHNAVERKIGELSLLKEPKIRVAVRCVKT</sequence>
<feature type="region of interest" description="Disordered" evidence="1">
    <location>
        <begin position="1"/>
        <end position="23"/>
    </location>
</feature>
<evidence type="ECO:0000313" key="4">
    <source>
        <dbReference type="EMBL" id="EOR70563.1"/>
    </source>
</evidence>
<evidence type="ECO:0000256" key="2">
    <source>
        <dbReference type="SAM" id="Phobius"/>
    </source>
</evidence>
<protein>
    <recommendedName>
        <fullName evidence="3">DUF6286 domain-containing protein</fullName>
    </recommendedName>
</protein>
<proteinExistence type="predicted"/>
<keyword evidence="2" id="KW-0812">Transmembrane</keyword>
<name>A0A9P2WQI1_THEFU</name>
<dbReference type="Pfam" id="PF19803">
    <property type="entry name" value="DUF6286"/>
    <property type="match status" value="1"/>
</dbReference>
<dbReference type="AlphaFoldDB" id="A0A9P2WQI1"/>
<keyword evidence="2" id="KW-0472">Membrane</keyword>
<accession>A0A9P2WQI1</accession>